<dbReference type="GO" id="GO:0005886">
    <property type="term" value="C:plasma membrane"/>
    <property type="evidence" value="ECO:0007669"/>
    <property type="project" value="UniProtKB-SubCell"/>
</dbReference>
<dbReference type="EMBL" id="JADQDO010000001">
    <property type="protein sequence ID" value="MBF9232302.1"/>
    <property type="molecule type" value="Genomic_DNA"/>
</dbReference>
<evidence type="ECO:0000256" key="1">
    <source>
        <dbReference type="ARBA" id="ARBA00004651"/>
    </source>
</evidence>
<dbReference type="Proteomes" id="UP000599312">
    <property type="component" value="Unassembled WGS sequence"/>
</dbReference>
<keyword evidence="2 7" id="KW-0813">Transport</keyword>
<name>A0A931BJV3_9HYPH</name>
<dbReference type="SUPFAM" id="SSF161098">
    <property type="entry name" value="MetI-like"/>
    <property type="match status" value="1"/>
</dbReference>
<evidence type="ECO:0000259" key="8">
    <source>
        <dbReference type="PROSITE" id="PS50928"/>
    </source>
</evidence>
<sequence length="323" mass="35251">MLKVLLSRLGQAALVMLVVSAVSFVMFRYVGDPVASMARENASVEEKAELRRTLGIDQPVVVQYGRFLARTLSGDLGISFRNQRPVTQLIAERLPATLELVIIATILSLSLGIPLGVLCALKPNGVAARLVQALSLIGISTPTFVTGIVLILVFAVTLGWLPSFGRGQVVELGWWSTGFLTWSGLKSLLLPGITLALYQLTLIMRLVRAEMIDVLSSDYIRFAKARGLPTRYIHFRLALRNALMPVITVTGLQIGSLIAFAIITETVFQWPGMGLLFIQAVSFVDIPVMAAYLLFVGLLFVIINTVVDILYAVVDPRLRARSA</sequence>
<organism evidence="9 10">
    <name type="scientific">Microvirga alba</name>
    <dbReference type="NCBI Taxonomy" id="2791025"/>
    <lineage>
        <taxon>Bacteria</taxon>
        <taxon>Pseudomonadati</taxon>
        <taxon>Pseudomonadota</taxon>
        <taxon>Alphaproteobacteria</taxon>
        <taxon>Hyphomicrobiales</taxon>
        <taxon>Methylobacteriaceae</taxon>
        <taxon>Microvirga</taxon>
    </lineage>
</organism>
<comment type="subcellular location">
    <subcellularLocation>
        <location evidence="1 7">Cell membrane</location>
        <topology evidence="1 7">Multi-pass membrane protein</topology>
    </subcellularLocation>
</comment>
<feature type="transmembrane region" description="Helical" evidence="7">
    <location>
        <begin position="242"/>
        <end position="270"/>
    </location>
</feature>
<evidence type="ECO:0000313" key="9">
    <source>
        <dbReference type="EMBL" id="MBF9232302.1"/>
    </source>
</evidence>
<evidence type="ECO:0000256" key="3">
    <source>
        <dbReference type="ARBA" id="ARBA00022475"/>
    </source>
</evidence>
<dbReference type="Gene3D" id="1.10.3720.10">
    <property type="entry name" value="MetI-like"/>
    <property type="match status" value="1"/>
</dbReference>
<comment type="caution">
    <text evidence="9">The sequence shown here is derived from an EMBL/GenBank/DDBJ whole genome shotgun (WGS) entry which is preliminary data.</text>
</comment>
<dbReference type="RefSeq" id="WP_196270262.1">
    <property type="nucleotide sequence ID" value="NZ_JADQDO010000001.1"/>
</dbReference>
<dbReference type="PANTHER" id="PTHR43163">
    <property type="entry name" value="DIPEPTIDE TRANSPORT SYSTEM PERMEASE PROTEIN DPPB-RELATED"/>
    <property type="match status" value="1"/>
</dbReference>
<feature type="transmembrane region" description="Helical" evidence="7">
    <location>
        <begin position="173"/>
        <end position="198"/>
    </location>
</feature>
<dbReference type="InterPro" id="IPR035906">
    <property type="entry name" value="MetI-like_sf"/>
</dbReference>
<dbReference type="GO" id="GO:0055085">
    <property type="term" value="P:transmembrane transport"/>
    <property type="evidence" value="ECO:0007669"/>
    <property type="project" value="InterPro"/>
</dbReference>
<comment type="similarity">
    <text evidence="7">Belongs to the binding-protein-dependent transport system permease family.</text>
</comment>
<evidence type="ECO:0000256" key="4">
    <source>
        <dbReference type="ARBA" id="ARBA00022692"/>
    </source>
</evidence>
<feature type="transmembrane region" description="Helical" evidence="7">
    <location>
        <begin position="100"/>
        <end position="121"/>
    </location>
</feature>
<feature type="transmembrane region" description="Helical" evidence="7">
    <location>
        <begin position="133"/>
        <end position="161"/>
    </location>
</feature>
<dbReference type="PROSITE" id="PS50928">
    <property type="entry name" value="ABC_TM1"/>
    <property type="match status" value="1"/>
</dbReference>
<keyword evidence="4 7" id="KW-0812">Transmembrane</keyword>
<keyword evidence="6 7" id="KW-0472">Membrane</keyword>
<protein>
    <submittedName>
        <fullName evidence="9">ABC transporter permease</fullName>
    </submittedName>
</protein>
<feature type="transmembrane region" description="Helical" evidence="7">
    <location>
        <begin position="12"/>
        <end position="31"/>
    </location>
</feature>
<evidence type="ECO:0000313" key="10">
    <source>
        <dbReference type="Proteomes" id="UP000599312"/>
    </source>
</evidence>
<keyword evidence="10" id="KW-1185">Reference proteome</keyword>
<evidence type="ECO:0000256" key="7">
    <source>
        <dbReference type="RuleBase" id="RU363032"/>
    </source>
</evidence>
<dbReference type="AlphaFoldDB" id="A0A931BJV3"/>
<evidence type="ECO:0000256" key="5">
    <source>
        <dbReference type="ARBA" id="ARBA00022989"/>
    </source>
</evidence>
<accession>A0A931BJV3</accession>
<dbReference type="InterPro" id="IPR045621">
    <property type="entry name" value="BPD_transp_1_N"/>
</dbReference>
<keyword evidence="5 7" id="KW-1133">Transmembrane helix</keyword>
<evidence type="ECO:0000256" key="2">
    <source>
        <dbReference type="ARBA" id="ARBA00022448"/>
    </source>
</evidence>
<dbReference type="InterPro" id="IPR000515">
    <property type="entry name" value="MetI-like"/>
</dbReference>
<feature type="transmembrane region" description="Helical" evidence="7">
    <location>
        <begin position="290"/>
        <end position="314"/>
    </location>
</feature>
<keyword evidence="3" id="KW-1003">Cell membrane</keyword>
<reference evidence="9" key="1">
    <citation type="submission" date="2020-11" db="EMBL/GenBank/DDBJ databases">
        <authorList>
            <person name="Kim M.K."/>
        </authorList>
    </citation>
    <scope>NUCLEOTIDE SEQUENCE</scope>
    <source>
        <strain evidence="9">BT350</strain>
    </source>
</reference>
<dbReference type="Pfam" id="PF00528">
    <property type="entry name" value="BPD_transp_1"/>
    <property type="match status" value="1"/>
</dbReference>
<dbReference type="Pfam" id="PF19300">
    <property type="entry name" value="BPD_transp_1_N"/>
    <property type="match status" value="1"/>
</dbReference>
<feature type="domain" description="ABC transmembrane type-1" evidence="8">
    <location>
        <begin position="94"/>
        <end position="311"/>
    </location>
</feature>
<dbReference type="CDD" id="cd06261">
    <property type="entry name" value="TM_PBP2"/>
    <property type="match status" value="1"/>
</dbReference>
<gene>
    <name evidence="9" type="ORF">I2H38_02795</name>
</gene>
<dbReference type="PANTHER" id="PTHR43163:SF2">
    <property type="entry name" value="ABC TRANSPORTER PERMEASE PROTEIN"/>
    <property type="match status" value="1"/>
</dbReference>
<evidence type="ECO:0000256" key="6">
    <source>
        <dbReference type="ARBA" id="ARBA00023136"/>
    </source>
</evidence>
<proteinExistence type="inferred from homology"/>